<keyword evidence="1" id="KW-1133">Transmembrane helix</keyword>
<dbReference type="InterPro" id="IPR038690">
    <property type="entry name" value="NusG_2_sf"/>
</dbReference>
<proteinExistence type="predicted"/>
<evidence type="ECO:0000256" key="1">
    <source>
        <dbReference type="SAM" id="Phobius"/>
    </source>
</evidence>
<evidence type="ECO:0000313" key="2">
    <source>
        <dbReference type="EMBL" id="TCT12157.1"/>
    </source>
</evidence>
<dbReference type="EMBL" id="SMAL01000014">
    <property type="protein sequence ID" value="TCT12157.1"/>
    <property type="molecule type" value="Genomic_DNA"/>
</dbReference>
<reference evidence="2 3" key="1">
    <citation type="submission" date="2019-03" db="EMBL/GenBank/DDBJ databases">
        <title>Genomic Encyclopedia of Type Strains, Phase IV (KMG-IV): sequencing the most valuable type-strain genomes for metagenomic binning, comparative biology and taxonomic classification.</title>
        <authorList>
            <person name="Goeker M."/>
        </authorList>
    </citation>
    <scope>NUCLEOTIDE SEQUENCE [LARGE SCALE GENOMIC DNA]</scope>
    <source>
        <strain evidence="2 3">DSM 24629</strain>
    </source>
</reference>
<dbReference type="Gene3D" id="2.60.320.10">
    <property type="entry name" value="N-utilization substance G protein NusG, insert domain"/>
    <property type="match status" value="1"/>
</dbReference>
<dbReference type="Proteomes" id="UP000294902">
    <property type="component" value="Unassembled WGS sequence"/>
</dbReference>
<evidence type="ECO:0000313" key="3">
    <source>
        <dbReference type="Proteomes" id="UP000294902"/>
    </source>
</evidence>
<comment type="caution">
    <text evidence="2">The sequence shown here is derived from an EMBL/GenBank/DDBJ whole genome shotgun (WGS) entry which is preliminary data.</text>
</comment>
<organism evidence="2 3">
    <name type="scientific">Natranaerovirga pectinivora</name>
    <dbReference type="NCBI Taxonomy" id="682400"/>
    <lineage>
        <taxon>Bacteria</taxon>
        <taxon>Bacillati</taxon>
        <taxon>Bacillota</taxon>
        <taxon>Clostridia</taxon>
        <taxon>Lachnospirales</taxon>
        <taxon>Natranaerovirgaceae</taxon>
        <taxon>Natranaerovirga</taxon>
    </lineage>
</organism>
<protein>
    <submittedName>
        <fullName evidence="2">Uncharacterized protein</fullName>
    </submittedName>
</protein>
<dbReference type="AlphaFoldDB" id="A0A4R3MI82"/>
<accession>A0A4R3MI82</accession>
<keyword evidence="1" id="KW-0472">Membrane</keyword>
<dbReference type="RefSeq" id="WP_165878596.1">
    <property type="nucleotide sequence ID" value="NZ_SMAL01000014.1"/>
</dbReference>
<gene>
    <name evidence="2" type="ORF">EDC18_11463</name>
</gene>
<name>A0A4R3MI82_9FIRM</name>
<sequence length="126" mass="13902">MKKGDKIFLVIFVVIIIGWVAFRFFSGSEGLEEKSVQIKVDGQVYTTIPFKEIEGIRKIDLETERGFNTINIDKSGAEIIEANCPDKVCVHTAKITQPGPIIVCLPHRVSVEIIGEGDVGIDDISN</sequence>
<dbReference type="Pfam" id="PF07009">
    <property type="entry name" value="NusG_II"/>
    <property type="match status" value="1"/>
</dbReference>
<feature type="transmembrane region" description="Helical" evidence="1">
    <location>
        <begin position="7"/>
        <end position="25"/>
    </location>
</feature>
<dbReference type="CDD" id="cd09911">
    <property type="entry name" value="Lin0431_like"/>
    <property type="match status" value="1"/>
</dbReference>
<keyword evidence="1" id="KW-0812">Transmembrane</keyword>
<keyword evidence="3" id="KW-1185">Reference proteome</keyword>